<sequence length="345" mass="35950">MSNRAAWITEAKAHPFVVKEADMPKPGADEVVIKNHAVAINPVDWKVQATGFFIQKYPMILGTDVAGEIHQVGSNVTNFKKGDRVLGHVFSLVTSSPSDGAFQLFSRCTALATSKIPASIPYPSAAVLPLSISTAAALLFKRETLAITPPTTTTSSPPAQNAESSVLVWGGSSSVGCSAIQLAAGAGVRVVSVASSKNVGKLRELGAVAAFDYNSSSVVQDIVEALQGTRFMGVADCIGTPESTKAWTPVFEKLGGRYGTVMPDTSGLGLPAGIEGGPVFAPSVVLKDTYVGEAVWGKYVPEALEKGVFKCAPEPTVIEGGLEKVQEATDLLKKGVSYGKIVVAL</sequence>
<evidence type="ECO:0000313" key="5">
    <source>
        <dbReference type="EMBL" id="KAF2735973.1"/>
    </source>
</evidence>
<protein>
    <submittedName>
        <fullName evidence="5">GroES-like protein</fullName>
    </submittedName>
</protein>
<dbReference type="OrthoDB" id="48317at2759"/>
<name>A0A9P4V497_9PLEO</name>
<dbReference type="Proteomes" id="UP000799444">
    <property type="component" value="Unassembled WGS sequence"/>
</dbReference>
<comment type="similarity">
    <text evidence="1">Belongs to the zinc-containing alcohol dehydrogenase family.</text>
</comment>
<dbReference type="InterPro" id="IPR013149">
    <property type="entry name" value="ADH-like_C"/>
</dbReference>
<dbReference type="Gene3D" id="3.90.180.10">
    <property type="entry name" value="Medium-chain alcohol dehydrogenases, catalytic domain"/>
    <property type="match status" value="1"/>
</dbReference>
<accession>A0A9P4V497</accession>
<dbReference type="InterPro" id="IPR020843">
    <property type="entry name" value="ER"/>
</dbReference>
<dbReference type="InterPro" id="IPR011032">
    <property type="entry name" value="GroES-like_sf"/>
</dbReference>
<comment type="caution">
    <text evidence="5">The sequence shown here is derived from an EMBL/GenBank/DDBJ whole genome shotgun (WGS) entry which is preliminary data.</text>
</comment>
<dbReference type="InterPro" id="IPR013154">
    <property type="entry name" value="ADH-like_N"/>
</dbReference>
<dbReference type="CDD" id="cd08249">
    <property type="entry name" value="enoyl_reductase_like"/>
    <property type="match status" value="1"/>
</dbReference>
<proteinExistence type="inferred from homology"/>
<evidence type="ECO:0000259" key="4">
    <source>
        <dbReference type="SMART" id="SM00829"/>
    </source>
</evidence>
<gene>
    <name evidence="5" type="ORF">EJ04DRAFT_511420</name>
</gene>
<dbReference type="SMART" id="SM00829">
    <property type="entry name" value="PKS_ER"/>
    <property type="match status" value="1"/>
</dbReference>
<dbReference type="InterPro" id="IPR036291">
    <property type="entry name" value="NAD(P)-bd_dom_sf"/>
</dbReference>
<organism evidence="5 6">
    <name type="scientific">Polyplosphaeria fusca</name>
    <dbReference type="NCBI Taxonomy" id="682080"/>
    <lineage>
        <taxon>Eukaryota</taxon>
        <taxon>Fungi</taxon>
        <taxon>Dikarya</taxon>
        <taxon>Ascomycota</taxon>
        <taxon>Pezizomycotina</taxon>
        <taxon>Dothideomycetes</taxon>
        <taxon>Pleosporomycetidae</taxon>
        <taxon>Pleosporales</taxon>
        <taxon>Tetraplosphaeriaceae</taxon>
        <taxon>Polyplosphaeria</taxon>
    </lineage>
</organism>
<keyword evidence="6" id="KW-1185">Reference proteome</keyword>
<dbReference type="PANTHER" id="PTHR45348:SF2">
    <property type="entry name" value="ZINC-TYPE ALCOHOL DEHYDROGENASE-LIKE PROTEIN C2E1P3.01"/>
    <property type="match status" value="1"/>
</dbReference>
<dbReference type="Pfam" id="PF00107">
    <property type="entry name" value="ADH_zinc_N"/>
    <property type="match status" value="1"/>
</dbReference>
<evidence type="ECO:0000256" key="2">
    <source>
        <dbReference type="ARBA" id="ARBA00011245"/>
    </source>
</evidence>
<keyword evidence="3" id="KW-0560">Oxidoreductase</keyword>
<dbReference type="SUPFAM" id="SSF51735">
    <property type="entry name" value="NAD(P)-binding Rossmann-fold domains"/>
    <property type="match status" value="1"/>
</dbReference>
<dbReference type="InterPro" id="IPR047122">
    <property type="entry name" value="Trans-enoyl_RdTase-like"/>
</dbReference>
<dbReference type="GO" id="GO:0016651">
    <property type="term" value="F:oxidoreductase activity, acting on NAD(P)H"/>
    <property type="evidence" value="ECO:0007669"/>
    <property type="project" value="InterPro"/>
</dbReference>
<dbReference type="SUPFAM" id="SSF50129">
    <property type="entry name" value="GroES-like"/>
    <property type="match status" value="1"/>
</dbReference>
<evidence type="ECO:0000256" key="1">
    <source>
        <dbReference type="ARBA" id="ARBA00008072"/>
    </source>
</evidence>
<evidence type="ECO:0000256" key="3">
    <source>
        <dbReference type="ARBA" id="ARBA00023002"/>
    </source>
</evidence>
<reference evidence="5" key="1">
    <citation type="journal article" date="2020" name="Stud. Mycol.">
        <title>101 Dothideomycetes genomes: a test case for predicting lifestyles and emergence of pathogens.</title>
        <authorList>
            <person name="Haridas S."/>
            <person name="Albert R."/>
            <person name="Binder M."/>
            <person name="Bloem J."/>
            <person name="Labutti K."/>
            <person name="Salamov A."/>
            <person name="Andreopoulos B."/>
            <person name="Baker S."/>
            <person name="Barry K."/>
            <person name="Bills G."/>
            <person name="Bluhm B."/>
            <person name="Cannon C."/>
            <person name="Castanera R."/>
            <person name="Culley D."/>
            <person name="Daum C."/>
            <person name="Ezra D."/>
            <person name="Gonzalez J."/>
            <person name="Henrissat B."/>
            <person name="Kuo A."/>
            <person name="Liang C."/>
            <person name="Lipzen A."/>
            <person name="Lutzoni F."/>
            <person name="Magnuson J."/>
            <person name="Mondo S."/>
            <person name="Nolan M."/>
            <person name="Ohm R."/>
            <person name="Pangilinan J."/>
            <person name="Park H.-J."/>
            <person name="Ramirez L."/>
            <person name="Alfaro M."/>
            <person name="Sun H."/>
            <person name="Tritt A."/>
            <person name="Yoshinaga Y."/>
            <person name="Zwiers L.-H."/>
            <person name="Turgeon B."/>
            <person name="Goodwin S."/>
            <person name="Spatafora J."/>
            <person name="Crous P."/>
            <person name="Grigoriev I."/>
        </authorList>
    </citation>
    <scope>NUCLEOTIDE SEQUENCE</scope>
    <source>
        <strain evidence="5">CBS 125425</strain>
    </source>
</reference>
<dbReference type="EMBL" id="ML996130">
    <property type="protein sequence ID" value="KAF2735973.1"/>
    <property type="molecule type" value="Genomic_DNA"/>
</dbReference>
<dbReference type="Gene3D" id="3.40.50.720">
    <property type="entry name" value="NAD(P)-binding Rossmann-like Domain"/>
    <property type="match status" value="1"/>
</dbReference>
<evidence type="ECO:0000313" key="6">
    <source>
        <dbReference type="Proteomes" id="UP000799444"/>
    </source>
</evidence>
<dbReference type="AlphaFoldDB" id="A0A9P4V497"/>
<comment type="subunit">
    <text evidence="2">Monomer.</text>
</comment>
<dbReference type="Pfam" id="PF08240">
    <property type="entry name" value="ADH_N"/>
    <property type="match status" value="1"/>
</dbReference>
<dbReference type="PANTHER" id="PTHR45348">
    <property type="entry name" value="HYPOTHETICAL OXIDOREDUCTASE (EUROFUNG)"/>
    <property type="match status" value="1"/>
</dbReference>
<feature type="domain" description="Enoyl reductase (ER)" evidence="4">
    <location>
        <begin position="13"/>
        <end position="343"/>
    </location>
</feature>